<accession>A0A8A3S7C4</accession>
<evidence type="ECO:0000313" key="1">
    <source>
        <dbReference type="EMBL" id="QSZ67506.1"/>
    </source>
</evidence>
<gene>
    <name evidence="1" type="ORF">RJ40_08300</name>
</gene>
<dbReference type="InterPro" id="IPR010181">
    <property type="entry name" value="CGCAxxGCC_motif"/>
</dbReference>
<proteinExistence type="predicted"/>
<dbReference type="KEGG" id="maqe:RJ40_08300"/>
<dbReference type="GeneID" id="76424359"/>
<reference evidence="1" key="1">
    <citation type="journal article" date="2001" name="Int. J. Syst. Evol. Microbiol.">
        <title>Methanofollis aquaemaris sp. nov., a methanogen isolated from an aquaculture fish pond.</title>
        <authorList>
            <person name="Lai M.C."/>
            <person name="Chen S.C."/>
        </authorList>
    </citation>
    <scope>NUCLEOTIDE SEQUENCE</scope>
    <source>
        <strain evidence="1">N2F9704</strain>
    </source>
</reference>
<dbReference type="Proteomes" id="UP001042704">
    <property type="component" value="Chromosome"/>
</dbReference>
<protein>
    <submittedName>
        <fullName evidence="1">C_GCAxxG_C_C family protein</fullName>
    </submittedName>
</protein>
<name>A0A8A3S7C4_9EURY</name>
<dbReference type="EMBL" id="CP036172">
    <property type="protein sequence ID" value="QSZ67506.1"/>
    <property type="molecule type" value="Genomic_DNA"/>
</dbReference>
<reference evidence="1" key="2">
    <citation type="submission" date="2019-02" db="EMBL/GenBank/DDBJ databases">
        <authorList>
            <person name="Chen S.-C."/>
            <person name="Chien H.-H."/>
            <person name="Lai M.-C."/>
        </authorList>
    </citation>
    <scope>NUCLEOTIDE SEQUENCE</scope>
    <source>
        <strain evidence="1">N2F9704</strain>
    </source>
</reference>
<evidence type="ECO:0000313" key="2">
    <source>
        <dbReference type="Proteomes" id="UP001042704"/>
    </source>
</evidence>
<keyword evidence="2" id="KW-1185">Reference proteome</keyword>
<sequence length="148" mass="15151">MSKRSERAAASFTGGVNCAQAVAGAFADECGLDEATLRKMACGFGGGLAHTGRTCGAVSGAVLVLGLTRGTAIPGDAEGKEACYVLVREFLRRFADCHGSTECTALVGYDLSDPQALAAAKAAGAFAARCTGYVRDAVEIVEEVLREP</sequence>
<dbReference type="Pfam" id="PF09719">
    <property type="entry name" value="C_GCAxxG_C_C"/>
    <property type="match status" value="1"/>
</dbReference>
<dbReference type="AlphaFoldDB" id="A0A8A3S7C4"/>
<organism evidence="1 2">
    <name type="scientific">Methanofollis aquaemaris</name>
    <dbReference type="NCBI Taxonomy" id="126734"/>
    <lineage>
        <taxon>Archaea</taxon>
        <taxon>Methanobacteriati</taxon>
        <taxon>Methanobacteriota</taxon>
        <taxon>Stenosarchaea group</taxon>
        <taxon>Methanomicrobia</taxon>
        <taxon>Methanomicrobiales</taxon>
        <taxon>Methanomicrobiaceae</taxon>
        <taxon>Methanofollis</taxon>
    </lineage>
</organism>
<dbReference type="RefSeq" id="WP_265580401.1">
    <property type="nucleotide sequence ID" value="NZ_CP036172.1"/>
</dbReference>
<dbReference type="NCBIfam" id="TIGR01909">
    <property type="entry name" value="C_GCAxxG_C_C"/>
    <property type="match status" value="1"/>
</dbReference>